<dbReference type="EMBL" id="KN042434">
    <property type="protein sequence ID" value="KFH62052.1"/>
    <property type="molecule type" value="Genomic_DNA"/>
</dbReference>
<sequence>MSRIATHVFPRSSFKLLDEYNVVVLGETQSGKSTLTQYMRKYADPSVVIDASALGTGFLSHTVQVNTTDLPEYNVVNKKGANVNYRSFMTMPVEHDCEDALNGRKGLEMRKGVAHLKKRVNFNLIDTPGLNATGGNDESHVQKIFGTLVQTNIIHLILITVSSLGPFTQGLKNAIKTYVDIFPGFDGIIAFVNTRFDYKNFHPAYFQVSRAINLRTQSLREIMGRTTFPHFKIDCDIYNKKPIRECITLNTIQKILQLATFNRPVDMLHTVVNKTRKMHDVDNILRAEVKAVIDKFELDQHLEDRDEGELLAETLRCRSWIHGLDTRLKALDEFFVRRNVKLPEVLYEERLDMEYEAVGQAQNLTIRYQETGLDILIYSRDLLYHEIQVIKELGRGRCGAPWKFWQADFRPMSSFHWLFHVKIYTNRCEKYRAEIEEKRNEYWELQCKRHRAIRYRERVHHERWSPEIEMIIDDHAKNVRVLGFLANDFLMPEVFKALMDAEVYIGDTAQCLKKARKVYMDLAKWKRV</sequence>
<gene>
    <name evidence="2" type="ORF">MVEG_12206</name>
</gene>
<dbReference type="Gene3D" id="3.40.50.300">
    <property type="entry name" value="P-loop containing nucleotide triphosphate hydrolases"/>
    <property type="match status" value="1"/>
</dbReference>
<dbReference type="OrthoDB" id="8954335at2759"/>
<accession>A0A086TJC5</accession>
<keyword evidence="3" id="KW-1185">Reference proteome</keyword>
<dbReference type="InterPro" id="IPR027417">
    <property type="entry name" value="P-loop_NTPase"/>
</dbReference>
<name>A0A086TJC5_9FUNG</name>
<keyword evidence="1" id="KW-0175">Coiled coil</keyword>
<feature type="coiled-coil region" evidence="1">
    <location>
        <begin position="421"/>
        <end position="448"/>
    </location>
</feature>
<protein>
    <recommendedName>
        <fullName evidence="4">G domain-containing protein</fullName>
    </recommendedName>
</protein>
<evidence type="ECO:0000313" key="3">
    <source>
        <dbReference type="Proteomes" id="UP000243308"/>
    </source>
</evidence>
<dbReference type="SUPFAM" id="SSF52540">
    <property type="entry name" value="P-loop containing nucleoside triphosphate hydrolases"/>
    <property type="match status" value="1"/>
</dbReference>
<dbReference type="AlphaFoldDB" id="A0A086TJC5"/>
<evidence type="ECO:0000313" key="2">
    <source>
        <dbReference type="EMBL" id="KFH62052.1"/>
    </source>
</evidence>
<evidence type="ECO:0000256" key="1">
    <source>
        <dbReference type="SAM" id="Coils"/>
    </source>
</evidence>
<dbReference type="Proteomes" id="UP000243308">
    <property type="component" value="Unassembled WGS sequence"/>
</dbReference>
<organism evidence="2 3">
    <name type="scientific">Podila verticillata NRRL 6337</name>
    <dbReference type="NCBI Taxonomy" id="1069443"/>
    <lineage>
        <taxon>Eukaryota</taxon>
        <taxon>Fungi</taxon>
        <taxon>Fungi incertae sedis</taxon>
        <taxon>Mucoromycota</taxon>
        <taxon>Mortierellomycotina</taxon>
        <taxon>Mortierellomycetes</taxon>
        <taxon>Mortierellales</taxon>
        <taxon>Mortierellaceae</taxon>
        <taxon>Podila</taxon>
    </lineage>
</organism>
<reference evidence="2 3" key="1">
    <citation type="submission" date="2011-02" db="EMBL/GenBank/DDBJ databases">
        <title>The Genome Sequence of Mortierella verticillata NRRL 6337.</title>
        <authorList>
            <consortium name="The Broad Institute Genome Sequencing Platform"/>
            <person name="Russ C."/>
            <person name="Cuomo C."/>
            <person name="Burger G."/>
            <person name="Gray M.W."/>
            <person name="Holland P.W.H."/>
            <person name="King N."/>
            <person name="Lang F.B.F."/>
            <person name="Roger A.J."/>
            <person name="Ruiz-Trillo I."/>
            <person name="Young S.K."/>
            <person name="Zeng Q."/>
            <person name="Gargeya S."/>
            <person name="Alvarado L."/>
            <person name="Berlin A."/>
            <person name="Chapman S.B."/>
            <person name="Chen Z."/>
            <person name="Freedman E."/>
            <person name="Gellesch M."/>
            <person name="Goldberg J."/>
            <person name="Griggs A."/>
            <person name="Gujja S."/>
            <person name="Heilman E."/>
            <person name="Heiman D."/>
            <person name="Howarth C."/>
            <person name="Mehta T."/>
            <person name="Neiman D."/>
            <person name="Pearson M."/>
            <person name="Roberts A."/>
            <person name="Saif S."/>
            <person name="Shea T."/>
            <person name="Shenoy N."/>
            <person name="Sisk P."/>
            <person name="Stolte C."/>
            <person name="Sykes S."/>
            <person name="White J."/>
            <person name="Yandava C."/>
            <person name="Haas B."/>
            <person name="Nusbaum C."/>
            <person name="Birren B."/>
        </authorList>
    </citation>
    <scope>NUCLEOTIDE SEQUENCE [LARGE SCALE GENOMIC DNA]</scope>
    <source>
        <strain evidence="2 3">NRRL 6337</strain>
    </source>
</reference>
<evidence type="ECO:0008006" key="4">
    <source>
        <dbReference type="Google" id="ProtNLM"/>
    </source>
</evidence>
<proteinExistence type="predicted"/>